<keyword evidence="3 6" id="KW-0812">Transmembrane</keyword>
<proteinExistence type="predicted"/>
<dbReference type="RefSeq" id="WP_285762777.1">
    <property type="nucleotide sequence ID" value="NZ_BSYJ01000001.1"/>
</dbReference>
<evidence type="ECO:0000256" key="5">
    <source>
        <dbReference type="ARBA" id="ARBA00023136"/>
    </source>
</evidence>
<sequence>MGKKLDTALEGMRVIKRWMVFIVLLILVIVVAASIIELTIILYRDLTNNPDNSIFLDSGELLRIFGFAFMVIIGFELIEAIEVYFRENIIHAEVVILIAVIAMSRKVILLDLSEYDPVAVIGLSMILLALGGSYFAIKKAQNLS</sequence>
<evidence type="ECO:0000256" key="1">
    <source>
        <dbReference type="ARBA" id="ARBA00004651"/>
    </source>
</evidence>
<dbReference type="Proteomes" id="UP001224392">
    <property type="component" value="Unassembled WGS sequence"/>
</dbReference>
<evidence type="ECO:0000256" key="2">
    <source>
        <dbReference type="ARBA" id="ARBA00022475"/>
    </source>
</evidence>
<feature type="transmembrane region" description="Helical" evidence="6">
    <location>
        <begin position="90"/>
        <end position="112"/>
    </location>
</feature>
<evidence type="ECO:0000256" key="4">
    <source>
        <dbReference type="ARBA" id="ARBA00022989"/>
    </source>
</evidence>
<evidence type="ECO:0008006" key="9">
    <source>
        <dbReference type="Google" id="ProtNLM"/>
    </source>
</evidence>
<keyword evidence="8" id="KW-1185">Reference proteome</keyword>
<dbReference type="EMBL" id="BSYJ01000001">
    <property type="protein sequence ID" value="GMG86274.1"/>
    <property type="molecule type" value="Genomic_DNA"/>
</dbReference>
<evidence type="ECO:0000313" key="8">
    <source>
        <dbReference type="Proteomes" id="UP001224392"/>
    </source>
</evidence>
<evidence type="ECO:0000256" key="3">
    <source>
        <dbReference type="ARBA" id="ARBA00022692"/>
    </source>
</evidence>
<dbReference type="Pfam" id="PF06146">
    <property type="entry name" value="PsiE"/>
    <property type="match status" value="1"/>
</dbReference>
<dbReference type="InterPro" id="IPR020948">
    <property type="entry name" value="P_starv_induced_PsiE-like"/>
</dbReference>
<keyword evidence="4 6" id="KW-1133">Transmembrane helix</keyword>
<comment type="caution">
    <text evidence="7">The sequence shown here is derived from an EMBL/GenBank/DDBJ whole genome shotgun (WGS) entry which is preliminary data.</text>
</comment>
<evidence type="ECO:0000313" key="7">
    <source>
        <dbReference type="EMBL" id="GMG86274.1"/>
    </source>
</evidence>
<keyword evidence="2" id="KW-1003">Cell membrane</keyword>
<feature type="transmembrane region" description="Helical" evidence="6">
    <location>
        <begin position="118"/>
        <end position="137"/>
    </location>
</feature>
<evidence type="ECO:0000256" key="6">
    <source>
        <dbReference type="SAM" id="Phobius"/>
    </source>
</evidence>
<feature type="transmembrane region" description="Helical" evidence="6">
    <location>
        <begin position="61"/>
        <end position="78"/>
    </location>
</feature>
<accession>A0ABQ6LVZ8</accession>
<gene>
    <name evidence="7" type="ORF">MNKW57_05950</name>
</gene>
<name>A0ABQ6LVZ8_9GAMM</name>
<feature type="transmembrane region" description="Helical" evidence="6">
    <location>
        <begin position="20"/>
        <end position="41"/>
    </location>
</feature>
<protein>
    <recommendedName>
        <fullName evidence="9">Phosphate-starvation-inducible E-like protein</fullName>
    </recommendedName>
</protein>
<organism evidence="7 8">
    <name type="scientific">Biformimicrobium ophioploci</name>
    <dbReference type="NCBI Taxonomy" id="3036711"/>
    <lineage>
        <taxon>Bacteria</taxon>
        <taxon>Pseudomonadati</taxon>
        <taxon>Pseudomonadota</taxon>
        <taxon>Gammaproteobacteria</taxon>
        <taxon>Cellvibrionales</taxon>
        <taxon>Microbulbiferaceae</taxon>
        <taxon>Biformimicrobium</taxon>
    </lineage>
</organism>
<reference evidence="7 8" key="1">
    <citation type="submission" date="2023-04" db="EMBL/GenBank/DDBJ databases">
        <title>Marinobulbifer ophiurae gen. nov., sp. Nov., isolate from tissue of brittle star Ophioplocus japonicus.</title>
        <authorList>
            <person name="Kawano K."/>
            <person name="Sawayama S."/>
            <person name="Nakagawa S."/>
        </authorList>
    </citation>
    <scope>NUCLEOTIDE SEQUENCE [LARGE SCALE GENOMIC DNA]</scope>
    <source>
        <strain evidence="7 8">NKW57</strain>
    </source>
</reference>
<comment type="subcellular location">
    <subcellularLocation>
        <location evidence="1">Cell membrane</location>
        <topology evidence="1">Multi-pass membrane protein</topology>
    </subcellularLocation>
</comment>
<keyword evidence="5 6" id="KW-0472">Membrane</keyword>